<evidence type="ECO:0000259" key="7">
    <source>
        <dbReference type="Pfam" id="PF07731"/>
    </source>
</evidence>
<dbReference type="CDD" id="cd13910">
    <property type="entry name" value="CuRO_3_MCO_like_4"/>
    <property type="match status" value="1"/>
</dbReference>
<reference evidence="9 10" key="1">
    <citation type="journal article" date="2016" name="Sci. Rep.">
        <title>Peltaster fructicola genome reveals evolution from an invasive phytopathogen to an ectophytic parasite.</title>
        <authorList>
            <person name="Xu C."/>
            <person name="Chen H."/>
            <person name="Gleason M.L."/>
            <person name="Xu J.R."/>
            <person name="Liu H."/>
            <person name="Zhang R."/>
            <person name="Sun G."/>
        </authorList>
    </citation>
    <scope>NUCLEOTIDE SEQUENCE [LARGE SCALE GENOMIC DNA]</scope>
    <source>
        <strain evidence="9 10">LNHT1506</strain>
    </source>
</reference>
<dbReference type="Proteomes" id="UP000503462">
    <property type="component" value="Chromosome 3"/>
</dbReference>
<evidence type="ECO:0000259" key="6">
    <source>
        <dbReference type="Pfam" id="PF00394"/>
    </source>
</evidence>
<dbReference type="EMBL" id="CP051141">
    <property type="protein sequence ID" value="QIW99401.1"/>
    <property type="molecule type" value="Genomic_DNA"/>
</dbReference>
<keyword evidence="2" id="KW-0479">Metal-binding</keyword>
<keyword evidence="10" id="KW-1185">Reference proteome</keyword>
<dbReference type="PANTHER" id="PTHR11709">
    <property type="entry name" value="MULTI-COPPER OXIDASE"/>
    <property type="match status" value="1"/>
</dbReference>
<dbReference type="GO" id="GO:0005507">
    <property type="term" value="F:copper ion binding"/>
    <property type="evidence" value="ECO:0007669"/>
    <property type="project" value="InterPro"/>
</dbReference>
<evidence type="ECO:0000256" key="2">
    <source>
        <dbReference type="ARBA" id="ARBA00022723"/>
    </source>
</evidence>
<dbReference type="Gene3D" id="2.60.40.420">
    <property type="entry name" value="Cupredoxins - blue copper proteins"/>
    <property type="match status" value="3"/>
</dbReference>
<dbReference type="OrthoDB" id="2121828at2759"/>
<keyword evidence="5" id="KW-0812">Transmembrane</keyword>
<feature type="domain" description="Plastocyanin-like" evidence="8">
    <location>
        <begin position="79"/>
        <end position="194"/>
    </location>
</feature>
<dbReference type="GO" id="GO:0016491">
    <property type="term" value="F:oxidoreductase activity"/>
    <property type="evidence" value="ECO:0007669"/>
    <property type="project" value="UniProtKB-KW"/>
</dbReference>
<dbReference type="PROSITE" id="PS00080">
    <property type="entry name" value="MULTICOPPER_OXIDASE2"/>
    <property type="match status" value="1"/>
</dbReference>
<dbReference type="AlphaFoldDB" id="A0A6H0XXA3"/>
<evidence type="ECO:0000256" key="1">
    <source>
        <dbReference type="ARBA" id="ARBA00010609"/>
    </source>
</evidence>
<dbReference type="InterPro" id="IPR001117">
    <property type="entry name" value="Cu-oxidase_2nd"/>
</dbReference>
<protein>
    <recommendedName>
        <fullName evidence="11">Multicopper oxidase</fullName>
    </recommendedName>
</protein>
<evidence type="ECO:0000256" key="3">
    <source>
        <dbReference type="ARBA" id="ARBA00023002"/>
    </source>
</evidence>
<dbReference type="InterPro" id="IPR011707">
    <property type="entry name" value="Cu-oxidase-like_N"/>
</dbReference>
<dbReference type="PROSITE" id="PS00079">
    <property type="entry name" value="MULTICOPPER_OXIDASE1"/>
    <property type="match status" value="1"/>
</dbReference>
<sequence>MSQSRTPTSRNQLTSLLTIVVATTVLLAFSLALYARWQPSGASLPKNIISNSVPFKLDPSRHSSRGPATLTYHWRISSDERRPDGVLKRVFLINEEFPGPTIEARPGDRLVVEVENALYERNESVSIHWHGLRMFGHNSMDGAAGITQDPVPAGQNFTYDFTIADDQFGTFWYHAHSAVQRADGLYGGLVVHEPSPQGAKSTARPDEHLLMIGDWYHRTAEEVLAWYVNADSFGMEPVPDSILINGDGRFRCADAVPARPLDCQTIEETLASLHFDASRPSLLRLVNVGAYTAFSIGINHAHLRITTVDGGNKVDSSISDKISLLYPGERINVFLNDWAGVTPQLNITLPSERYRYSNPALSSEQVFDISLANQRQTQGANTDLTARAISLDLLKPSSAESISPAETTLVLYTMTEKLAHLDYEPHGNINRTIWQPQSPHLLSLHRSAWNDKQFIPRIPYRPMDPLWVDLVVNNLDEEDHPFHLHGHDFYVMSTFSSSTNWGSYNPFDGSTPPGGPYVRQPLKKDTVAVPRRGYAVLRFRADNPGVWMFHCHVIWHFASGMAMGFDVR</sequence>
<feature type="domain" description="Plastocyanin-like" evidence="6">
    <location>
        <begin position="207"/>
        <end position="336"/>
    </location>
</feature>
<feature type="transmembrane region" description="Helical" evidence="5">
    <location>
        <begin position="12"/>
        <end position="37"/>
    </location>
</feature>
<comment type="similarity">
    <text evidence="1">Belongs to the multicopper oxidase family.</text>
</comment>
<dbReference type="InterPro" id="IPR002355">
    <property type="entry name" value="Cu_oxidase_Cu_BS"/>
</dbReference>
<dbReference type="Pfam" id="PF00394">
    <property type="entry name" value="Cu-oxidase"/>
    <property type="match status" value="1"/>
</dbReference>
<evidence type="ECO:0008006" key="11">
    <source>
        <dbReference type="Google" id="ProtNLM"/>
    </source>
</evidence>
<evidence type="ECO:0000313" key="9">
    <source>
        <dbReference type="EMBL" id="QIW99401.1"/>
    </source>
</evidence>
<dbReference type="InterPro" id="IPR011706">
    <property type="entry name" value="Cu-oxidase_C"/>
</dbReference>
<gene>
    <name evidence="9" type="ORF">AMS68_004919</name>
</gene>
<dbReference type="InterPro" id="IPR033138">
    <property type="entry name" value="Cu_oxidase_CS"/>
</dbReference>
<evidence type="ECO:0000259" key="8">
    <source>
        <dbReference type="Pfam" id="PF07732"/>
    </source>
</evidence>
<dbReference type="InterPro" id="IPR008972">
    <property type="entry name" value="Cupredoxin"/>
</dbReference>
<dbReference type="Pfam" id="PF07731">
    <property type="entry name" value="Cu-oxidase_2"/>
    <property type="match status" value="1"/>
</dbReference>
<accession>A0A6H0XXA3</accession>
<evidence type="ECO:0000256" key="5">
    <source>
        <dbReference type="SAM" id="Phobius"/>
    </source>
</evidence>
<dbReference type="SUPFAM" id="SSF49503">
    <property type="entry name" value="Cupredoxins"/>
    <property type="match status" value="2"/>
</dbReference>
<evidence type="ECO:0000313" key="10">
    <source>
        <dbReference type="Proteomes" id="UP000503462"/>
    </source>
</evidence>
<dbReference type="PANTHER" id="PTHR11709:SF511">
    <property type="entry name" value="LACCASE"/>
    <property type="match status" value="1"/>
</dbReference>
<keyword evidence="5" id="KW-1133">Transmembrane helix</keyword>
<dbReference type="InterPro" id="IPR045087">
    <property type="entry name" value="Cu-oxidase_fam"/>
</dbReference>
<keyword evidence="3" id="KW-0560">Oxidoreductase</keyword>
<organism evidence="9 10">
    <name type="scientific">Peltaster fructicola</name>
    <dbReference type="NCBI Taxonomy" id="286661"/>
    <lineage>
        <taxon>Eukaryota</taxon>
        <taxon>Fungi</taxon>
        <taxon>Dikarya</taxon>
        <taxon>Ascomycota</taxon>
        <taxon>Pezizomycotina</taxon>
        <taxon>Dothideomycetes</taxon>
        <taxon>Dothideomycetes incertae sedis</taxon>
        <taxon>Peltaster</taxon>
    </lineage>
</organism>
<keyword evidence="5" id="KW-0472">Membrane</keyword>
<evidence type="ECO:0000256" key="4">
    <source>
        <dbReference type="ARBA" id="ARBA00023008"/>
    </source>
</evidence>
<dbReference type="CDD" id="cd04205">
    <property type="entry name" value="CuRO_2_LCC_like"/>
    <property type="match status" value="1"/>
</dbReference>
<proteinExistence type="inferred from homology"/>
<keyword evidence="4" id="KW-0186">Copper</keyword>
<name>A0A6H0XXA3_9PEZI</name>
<dbReference type="Pfam" id="PF07732">
    <property type="entry name" value="Cu-oxidase_3"/>
    <property type="match status" value="1"/>
</dbReference>
<feature type="domain" description="Plastocyanin-like" evidence="7">
    <location>
        <begin position="446"/>
        <end position="567"/>
    </location>
</feature>